<dbReference type="AlphaFoldDB" id="A0A9J6BCU1"/>
<evidence type="ECO:0008006" key="5">
    <source>
        <dbReference type="Google" id="ProtNLM"/>
    </source>
</evidence>
<dbReference type="CDD" id="cd05233">
    <property type="entry name" value="SDR_c"/>
    <property type="match status" value="1"/>
</dbReference>
<proteinExistence type="inferred from homology"/>
<comment type="similarity">
    <text evidence="1">Belongs to the short-chain dehydrogenases/reductases (SDR) family.</text>
</comment>
<dbReference type="EMBL" id="JADBJN010000004">
    <property type="protein sequence ID" value="KAG5667382.1"/>
    <property type="molecule type" value="Genomic_DNA"/>
</dbReference>
<keyword evidence="4" id="KW-1185">Reference proteome</keyword>
<accession>A0A9J6BCU1</accession>
<evidence type="ECO:0000256" key="2">
    <source>
        <dbReference type="ARBA" id="ARBA00023002"/>
    </source>
</evidence>
<evidence type="ECO:0000313" key="3">
    <source>
        <dbReference type="EMBL" id="KAG5667382.1"/>
    </source>
</evidence>
<dbReference type="SUPFAM" id="SSF51735">
    <property type="entry name" value="NAD(P)-binding Rossmann-fold domains"/>
    <property type="match status" value="1"/>
</dbReference>
<comment type="caution">
    <text evidence="3">The sequence shown here is derived from an EMBL/GenBank/DDBJ whole genome shotgun (WGS) entry which is preliminary data.</text>
</comment>
<dbReference type="InterPro" id="IPR036291">
    <property type="entry name" value="NAD(P)-bd_dom_sf"/>
</dbReference>
<dbReference type="Gene3D" id="3.40.50.720">
    <property type="entry name" value="NAD(P)-binding Rossmann-like Domain"/>
    <property type="match status" value="1"/>
</dbReference>
<dbReference type="Proteomes" id="UP001107558">
    <property type="component" value="Chromosome 4"/>
</dbReference>
<organism evidence="3 4">
    <name type="scientific">Polypedilum vanderplanki</name>
    <name type="common">Sleeping chironomid midge</name>
    <dbReference type="NCBI Taxonomy" id="319348"/>
    <lineage>
        <taxon>Eukaryota</taxon>
        <taxon>Metazoa</taxon>
        <taxon>Ecdysozoa</taxon>
        <taxon>Arthropoda</taxon>
        <taxon>Hexapoda</taxon>
        <taxon>Insecta</taxon>
        <taxon>Pterygota</taxon>
        <taxon>Neoptera</taxon>
        <taxon>Endopterygota</taxon>
        <taxon>Diptera</taxon>
        <taxon>Nematocera</taxon>
        <taxon>Chironomoidea</taxon>
        <taxon>Chironomidae</taxon>
        <taxon>Chironominae</taxon>
        <taxon>Polypedilum</taxon>
        <taxon>Polypedilum</taxon>
    </lineage>
</organism>
<dbReference type="GO" id="GO:0016491">
    <property type="term" value="F:oxidoreductase activity"/>
    <property type="evidence" value="ECO:0007669"/>
    <property type="project" value="UniProtKB-KW"/>
</dbReference>
<keyword evidence="2" id="KW-0560">Oxidoreductase</keyword>
<evidence type="ECO:0000313" key="4">
    <source>
        <dbReference type="Proteomes" id="UP001107558"/>
    </source>
</evidence>
<evidence type="ECO:0000256" key="1">
    <source>
        <dbReference type="ARBA" id="ARBA00006484"/>
    </source>
</evidence>
<dbReference type="PANTHER" id="PTHR43669:SF3">
    <property type="entry name" value="ALCOHOL DEHYDROGENASE, PUTATIVE (AFU_ORTHOLOGUE AFUA_3G03445)-RELATED"/>
    <property type="match status" value="1"/>
</dbReference>
<gene>
    <name evidence="3" type="ORF">PVAND_015364</name>
</gene>
<reference evidence="3" key="1">
    <citation type="submission" date="2021-03" db="EMBL/GenBank/DDBJ databases">
        <title>Chromosome level genome of the anhydrobiotic midge Polypedilum vanderplanki.</title>
        <authorList>
            <person name="Yoshida Y."/>
            <person name="Kikawada T."/>
            <person name="Gusev O."/>
        </authorList>
    </citation>
    <scope>NUCLEOTIDE SEQUENCE</scope>
    <source>
        <strain evidence="3">NIAS01</strain>
        <tissue evidence="3">Whole body or cell culture</tissue>
    </source>
</reference>
<protein>
    <recommendedName>
        <fullName evidence="5">Short-chain dehydrogenase</fullName>
    </recommendedName>
</protein>
<sequence length="66" mass="6941">MSSTLLLGKLAFVTGAGSGIGRATAIRFAQEGATVIAADRNFKQAEETAKKLGGKKIKFLIIIECE</sequence>
<dbReference type="OrthoDB" id="1888931at2759"/>
<name>A0A9J6BCU1_POLVA</name>
<dbReference type="InterPro" id="IPR002347">
    <property type="entry name" value="SDR_fam"/>
</dbReference>
<dbReference type="PANTHER" id="PTHR43669">
    <property type="entry name" value="5-KETO-D-GLUCONATE 5-REDUCTASE"/>
    <property type="match status" value="1"/>
</dbReference>
<dbReference type="Pfam" id="PF00106">
    <property type="entry name" value="adh_short"/>
    <property type="match status" value="1"/>
</dbReference>